<gene>
    <name evidence="2" type="ORF">AMTR_s00037p00073010</name>
</gene>
<organism evidence="2 3">
    <name type="scientific">Amborella trichopoda</name>
    <dbReference type="NCBI Taxonomy" id="13333"/>
    <lineage>
        <taxon>Eukaryota</taxon>
        <taxon>Viridiplantae</taxon>
        <taxon>Streptophyta</taxon>
        <taxon>Embryophyta</taxon>
        <taxon>Tracheophyta</taxon>
        <taxon>Spermatophyta</taxon>
        <taxon>Magnoliopsida</taxon>
        <taxon>Amborellales</taxon>
        <taxon>Amborellaceae</taxon>
        <taxon>Amborella</taxon>
    </lineage>
</organism>
<dbReference type="InterPro" id="IPR036770">
    <property type="entry name" value="Ankyrin_rpt-contain_sf"/>
</dbReference>
<dbReference type="STRING" id="13333.U5D4D4"/>
<evidence type="ECO:0000313" key="3">
    <source>
        <dbReference type="Proteomes" id="UP000017836"/>
    </source>
</evidence>
<accession>U5D4D4</accession>
<protein>
    <submittedName>
        <fullName evidence="2">Uncharacterized protein</fullName>
    </submittedName>
</protein>
<dbReference type="Proteomes" id="UP000017836">
    <property type="component" value="Unassembled WGS sequence"/>
</dbReference>
<dbReference type="SUPFAM" id="SSF48403">
    <property type="entry name" value="Ankyrin repeat"/>
    <property type="match status" value="1"/>
</dbReference>
<name>U5D4D4_AMBTC</name>
<dbReference type="PROSITE" id="PS50088">
    <property type="entry name" value="ANK_REPEAT"/>
    <property type="match status" value="1"/>
</dbReference>
<reference evidence="3" key="1">
    <citation type="journal article" date="2013" name="Science">
        <title>The Amborella genome and the evolution of flowering plants.</title>
        <authorList>
            <consortium name="Amborella Genome Project"/>
        </authorList>
    </citation>
    <scope>NUCLEOTIDE SEQUENCE [LARGE SCALE GENOMIC DNA]</scope>
</reference>
<proteinExistence type="predicted"/>
<sequence length="177" mass="19238">MHAETETATVGNFEAFEQLAAENPHVLFSLTPQKNSAFHISSKLDHQPFASELLHLCPPFLTHPNSKGDMPLHVAARSGHSTIVKALISFGKLLGDVVEGGRGGVGESPAYVAAERGWVDIFRKIMKATPQFVEKGPDAWTPLHATVIRGHRGGFCERQTSWVSNTARTRFATGRGP</sequence>
<keyword evidence="1" id="KW-0040">ANK repeat</keyword>
<dbReference type="AlphaFoldDB" id="U5D4D4"/>
<dbReference type="Gramene" id="ERN17309">
    <property type="protein sequence ID" value="ERN17309"/>
    <property type="gene ID" value="AMTR_s00037p00073010"/>
</dbReference>
<dbReference type="PROSITE" id="PS50297">
    <property type="entry name" value="ANK_REP_REGION"/>
    <property type="match status" value="1"/>
</dbReference>
<evidence type="ECO:0000256" key="1">
    <source>
        <dbReference type="PROSITE-ProRule" id="PRU00023"/>
    </source>
</evidence>
<evidence type="ECO:0000313" key="2">
    <source>
        <dbReference type="EMBL" id="ERN17309.1"/>
    </source>
</evidence>
<dbReference type="eggNOG" id="KOG0504">
    <property type="taxonomic scope" value="Eukaryota"/>
</dbReference>
<dbReference type="Pfam" id="PF12796">
    <property type="entry name" value="Ank_2"/>
    <property type="match status" value="1"/>
</dbReference>
<dbReference type="Gene3D" id="1.25.40.20">
    <property type="entry name" value="Ankyrin repeat-containing domain"/>
    <property type="match status" value="1"/>
</dbReference>
<dbReference type="HOGENOM" id="CLU_1519871_0_0_1"/>
<keyword evidence="3" id="KW-1185">Reference proteome</keyword>
<feature type="repeat" description="ANK" evidence="1">
    <location>
        <begin position="67"/>
        <end position="91"/>
    </location>
</feature>
<dbReference type="InterPro" id="IPR002110">
    <property type="entry name" value="Ankyrin_rpt"/>
</dbReference>
<dbReference type="PANTHER" id="PTHR24121:SF22">
    <property type="entry name" value="PROTEIN ACCELERATED CELL DEATH 6-LIKE"/>
    <property type="match status" value="1"/>
</dbReference>
<dbReference type="EMBL" id="KI392350">
    <property type="protein sequence ID" value="ERN17309.1"/>
    <property type="molecule type" value="Genomic_DNA"/>
</dbReference>
<dbReference type="PANTHER" id="PTHR24121">
    <property type="entry name" value="NO MECHANORECEPTOR POTENTIAL C, ISOFORM D-RELATED"/>
    <property type="match status" value="1"/>
</dbReference>